<dbReference type="EMBL" id="HG992981">
    <property type="protein sequence ID" value="CAE7176543.1"/>
    <property type="molecule type" value="Genomic_DNA"/>
</dbReference>
<evidence type="ECO:0000313" key="2">
    <source>
        <dbReference type="Proteomes" id="UP000472372"/>
    </source>
</evidence>
<organism evidence="1 2">
    <name type="scientific">Pyrenophora teres f. teres</name>
    <dbReference type="NCBI Taxonomy" id="97479"/>
    <lineage>
        <taxon>Eukaryota</taxon>
        <taxon>Fungi</taxon>
        <taxon>Dikarya</taxon>
        <taxon>Ascomycota</taxon>
        <taxon>Pezizomycotina</taxon>
        <taxon>Dothideomycetes</taxon>
        <taxon>Pleosporomycetidae</taxon>
        <taxon>Pleosporales</taxon>
        <taxon>Pleosporineae</taxon>
        <taxon>Pleosporaceae</taxon>
        <taxon>Pyrenophora</taxon>
    </lineage>
</organism>
<sequence length="96" mass="10652">MYLMRRSGPLRWLSRSLYRLSCCRSACARRTSCVTILNFIQILSDHQVDRTGACVTLKAGIPFGGTNVCGTVVNTYTDAAVPRERNIGPFSAPQRQ</sequence>
<name>A0A6S6W365_9PLEO</name>
<gene>
    <name evidence="1" type="ORF">PTTW11_06012</name>
</gene>
<accession>A0A6S6W365</accession>
<dbReference type="AlphaFoldDB" id="A0A6S6W365"/>
<evidence type="ECO:0000313" key="1">
    <source>
        <dbReference type="EMBL" id="CAE7176543.1"/>
    </source>
</evidence>
<protein>
    <submittedName>
        <fullName evidence="1">Uncharacterized protein</fullName>
    </submittedName>
</protein>
<reference evidence="1" key="1">
    <citation type="submission" date="2021-02" db="EMBL/GenBank/DDBJ databases">
        <authorList>
            <person name="Syme A R."/>
            <person name="Syme A R."/>
            <person name="Moolhuijzen P."/>
        </authorList>
    </citation>
    <scope>NUCLEOTIDE SEQUENCE</scope>
    <source>
        <strain evidence="1">W1-1</strain>
    </source>
</reference>
<dbReference type="Proteomes" id="UP000472372">
    <property type="component" value="Chromosome 5"/>
</dbReference>
<proteinExistence type="predicted"/>